<reference evidence="1 2" key="1">
    <citation type="submission" date="2011-05" db="EMBL/GenBank/DDBJ databases">
        <title>Complete sequence of Isoptericola variabilis 225.</title>
        <authorList>
            <consortium name="US DOE Joint Genome Institute"/>
            <person name="Lucas S."/>
            <person name="Han J."/>
            <person name="Lapidus A."/>
            <person name="Cheng J.-F."/>
            <person name="Goodwin L."/>
            <person name="Pitluck S."/>
            <person name="Peters L."/>
            <person name="Mikhailova N."/>
            <person name="Zeytun A."/>
            <person name="Han C."/>
            <person name="Tapia R."/>
            <person name="Land M."/>
            <person name="Hauser L."/>
            <person name="Kyrpides N."/>
            <person name="Ivanova N."/>
            <person name="Pagani I."/>
            <person name="Siebers A."/>
            <person name="Allgaier M."/>
            <person name="Thelen M."/>
            <person name="Hugenholtz P."/>
            <person name="Gladden J."/>
            <person name="Woyke T."/>
        </authorList>
    </citation>
    <scope>NUCLEOTIDE SEQUENCE [LARGE SCALE GENOMIC DNA]</scope>
    <source>
        <strain evidence="2">225</strain>
    </source>
</reference>
<dbReference type="GO" id="GO:0030798">
    <property type="term" value="F:trans-aconitate 2-methyltransferase activity"/>
    <property type="evidence" value="ECO:0007669"/>
    <property type="project" value="UniProtKB-EC"/>
</dbReference>
<dbReference type="PANTHER" id="PTHR43861:SF1">
    <property type="entry name" value="TRANS-ACONITATE 2-METHYLTRANSFERASE"/>
    <property type="match status" value="1"/>
</dbReference>
<dbReference type="GO" id="GO:0032259">
    <property type="term" value="P:methylation"/>
    <property type="evidence" value="ECO:0007669"/>
    <property type="project" value="UniProtKB-KW"/>
</dbReference>
<name>F6FT31_ISOV2</name>
<evidence type="ECO:0000313" key="1">
    <source>
        <dbReference type="EMBL" id="AEG44102.1"/>
    </source>
</evidence>
<dbReference type="InterPro" id="IPR029063">
    <property type="entry name" value="SAM-dependent_MTases_sf"/>
</dbReference>
<dbReference type="EC" id="2.1.1.144" evidence="1"/>
<dbReference type="AlphaFoldDB" id="F6FT31"/>
<proteinExistence type="predicted"/>
<gene>
    <name evidence="1" type="ordered locus">Isova_1334</name>
</gene>
<sequence length="268" mass="29369">MADWSPTAYLRYTDERSRPFGELLARVRRVPSTVVDLGCGPGHLTAVLRERWPGASVVGLDASPAMIERARATDPGGTYVLGDLRDHADGRSGVDDADLVVSNATLQWVPGHLELLPRLADRARRTFAFSVPGNHDAPSHVLLREVASRPPFADVVGPVERRATADPAEYLDVLARSGWTVDAWETTYVHVLDGEDPVLRWVSATGAQPVLHALDAHDREHGTGLRARFDAEYGAALREAYPRRAYGTPFAFRRVFAVATRETDARGT</sequence>
<dbReference type="Gene3D" id="1.10.150.290">
    <property type="entry name" value="S-adenosyl-L-methionine-dependent methyltransferases"/>
    <property type="match status" value="1"/>
</dbReference>
<dbReference type="SUPFAM" id="SSF53335">
    <property type="entry name" value="S-adenosyl-L-methionine-dependent methyltransferases"/>
    <property type="match status" value="1"/>
</dbReference>
<dbReference type="EMBL" id="CP002810">
    <property type="protein sequence ID" value="AEG44102.1"/>
    <property type="molecule type" value="Genomic_DNA"/>
</dbReference>
<dbReference type="Pfam" id="PF13489">
    <property type="entry name" value="Methyltransf_23"/>
    <property type="match status" value="1"/>
</dbReference>
<dbReference type="STRING" id="743718.Isova_1334"/>
<evidence type="ECO:0000313" key="2">
    <source>
        <dbReference type="Proteomes" id="UP000009236"/>
    </source>
</evidence>
<keyword evidence="1" id="KW-0808">Transferase</keyword>
<dbReference type="Proteomes" id="UP000009236">
    <property type="component" value="Chromosome"/>
</dbReference>
<dbReference type="PANTHER" id="PTHR43861">
    <property type="entry name" value="TRANS-ACONITATE 2-METHYLTRANSFERASE-RELATED"/>
    <property type="match status" value="1"/>
</dbReference>
<dbReference type="CDD" id="cd02440">
    <property type="entry name" value="AdoMet_MTases"/>
    <property type="match status" value="1"/>
</dbReference>
<protein>
    <submittedName>
        <fullName evidence="1">Trans-aconitate 2-methyltransferase</fullName>
        <ecNumber evidence="1">2.1.1.144</ecNumber>
    </submittedName>
</protein>
<dbReference type="Gene3D" id="3.40.50.150">
    <property type="entry name" value="Vaccinia Virus protein VP39"/>
    <property type="match status" value="1"/>
</dbReference>
<dbReference type="RefSeq" id="WP_013838494.1">
    <property type="nucleotide sequence ID" value="NC_015588.1"/>
</dbReference>
<dbReference type="eggNOG" id="COG4106">
    <property type="taxonomic scope" value="Bacteria"/>
</dbReference>
<keyword evidence="2" id="KW-1185">Reference proteome</keyword>
<dbReference type="InterPro" id="IPR023149">
    <property type="entry name" value="Trans_acon_MeTrfase_C"/>
</dbReference>
<dbReference type="HOGENOM" id="CLU_037990_5_2_11"/>
<organism evidence="2">
    <name type="scientific">Isoptericola variabilis (strain 225)</name>
    <dbReference type="NCBI Taxonomy" id="743718"/>
    <lineage>
        <taxon>Bacteria</taxon>
        <taxon>Bacillati</taxon>
        <taxon>Actinomycetota</taxon>
        <taxon>Actinomycetes</taxon>
        <taxon>Micrococcales</taxon>
        <taxon>Promicromonosporaceae</taxon>
        <taxon>Isoptericola</taxon>
    </lineage>
</organism>
<dbReference type="KEGG" id="iva:Isova_1334"/>
<keyword evidence="1" id="KW-0489">Methyltransferase</keyword>
<accession>F6FT31</accession>